<feature type="binding site" evidence="6">
    <location>
        <position position="225"/>
    </location>
    <ligand>
        <name>Mg(2+)</name>
        <dbReference type="ChEBI" id="CHEBI:18420"/>
    </ligand>
</feature>
<feature type="active site" description="Proton acceptor; specific for (S)-substrate epimerization" evidence="5">
    <location>
        <position position="247"/>
    </location>
</feature>
<feature type="domain" description="Mandelate racemase/muconate lactonizing enzyme C-terminal" evidence="8">
    <location>
        <begin position="130"/>
        <end position="223"/>
    </location>
</feature>
<evidence type="ECO:0000259" key="8">
    <source>
        <dbReference type="SMART" id="SM00922"/>
    </source>
</evidence>
<sequence>MITLKSATVERWTLDNAFTIARGSKTDVDLVVCEVTDGTHIGRGEGTPIYYEGETAELCVEAIEMRTKQNRPISREDLLESMMEGAARNALDSALWDLESKASGKPLWQLAGLPEPKPLVTAFTISLGEPEQMQADAAKAVEAGYQLLKVKLNGENDMARLAAVHAGAPGARIIADANESWDEIDILSMAIGTAQYGVELIEQPVSAGFEDELMAVETPVPFCADESCHTSEDLDRVEGCFGVVNIKLDKTGGLTEALNLMEKARMRDLKTMVGTMLCTSLGAAPAFALAQKADWVDLDAPALLKKDREGGFTYSGGMIHPPA</sequence>
<dbReference type="EC" id="5.1.1.-" evidence="7"/>
<evidence type="ECO:0000256" key="6">
    <source>
        <dbReference type="PIRSR" id="PIRSR634603-3"/>
    </source>
</evidence>
<dbReference type="Proteomes" id="UP001302429">
    <property type="component" value="Chromosome"/>
</dbReference>
<dbReference type="SUPFAM" id="SSF51604">
    <property type="entry name" value="Enolase C-terminal domain-like"/>
    <property type="match status" value="1"/>
</dbReference>
<gene>
    <name evidence="9" type="ORF">RB602_13545</name>
</gene>
<dbReference type="SMART" id="SM00922">
    <property type="entry name" value="MR_MLE"/>
    <property type="match status" value="1"/>
</dbReference>
<evidence type="ECO:0000256" key="3">
    <source>
        <dbReference type="ARBA" id="ARBA00022842"/>
    </source>
</evidence>
<dbReference type="Pfam" id="PF13378">
    <property type="entry name" value="MR_MLE_C"/>
    <property type="match status" value="1"/>
</dbReference>
<evidence type="ECO:0000256" key="7">
    <source>
        <dbReference type="RuleBase" id="RU366006"/>
    </source>
</evidence>
<evidence type="ECO:0000313" key="10">
    <source>
        <dbReference type="Proteomes" id="UP001302429"/>
    </source>
</evidence>
<dbReference type="InterPro" id="IPR034603">
    <property type="entry name" value="Dipeptide_epimerase"/>
</dbReference>
<dbReference type="KEGG" id="acoa:RB602_13545"/>
<protein>
    <recommendedName>
        <fullName evidence="7">Dipeptide epimerase</fullName>
        <ecNumber evidence="7">5.1.1.-</ecNumber>
    </recommendedName>
</protein>
<dbReference type="SFLD" id="SFLDG00180">
    <property type="entry name" value="muconate_cycloisomerase"/>
    <property type="match status" value="1"/>
</dbReference>
<dbReference type="CDD" id="cd03319">
    <property type="entry name" value="L-Ala-DL-Glu_epimerase"/>
    <property type="match status" value="1"/>
</dbReference>
<evidence type="ECO:0000256" key="5">
    <source>
        <dbReference type="PIRSR" id="PIRSR634603-1"/>
    </source>
</evidence>
<dbReference type="GO" id="GO:0016855">
    <property type="term" value="F:racemase and epimerase activity, acting on amino acids and derivatives"/>
    <property type="evidence" value="ECO:0007669"/>
    <property type="project" value="UniProtKB-UniRule"/>
</dbReference>
<dbReference type="EMBL" id="CP136594">
    <property type="protein sequence ID" value="WOE74848.1"/>
    <property type="molecule type" value="Genomic_DNA"/>
</dbReference>
<keyword evidence="4 7" id="KW-0413">Isomerase</keyword>
<name>A0AA97F6H5_9SPHN</name>
<feature type="binding site" evidence="6">
    <location>
        <position position="202"/>
    </location>
    <ligand>
        <name>Mg(2+)</name>
        <dbReference type="ChEBI" id="CHEBI:18420"/>
    </ligand>
</feature>
<keyword evidence="3 6" id="KW-0460">Magnesium</keyword>
<evidence type="ECO:0000256" key="2">
    <source>
        <dbReference type="ARBA" id="ARBA00022723"/>
    </source>
</evidence>
<dbReference type="PANTHER" id="PTHR48080">
    <property type="entry name" value="D-GALACTONATE DEHYDRATASE-RELATED"/>
    <property type="match status" value="1"/>
</dbReference>
<comment type="similarity">
    <text evidence="1 7">Belongs to the mandelate racemase/muconate lactonizing enzyme family.</text>
</comment>
<dbReference type="InterPro" id="IPR034593">
    <property type="entry name" value="DgoD-like"/>
</dbReference>
<feature type="active site" description="Proton acceptor; specific for (R)-substrate epimerization" evidence="5">
    <location>
        <position position="151"/>
    </location>
</feature>
<keyword evidence="10" id="KW-1185">Reference proteome</keyword>
<dbReference type="InterPro" id="IPR013341">
    <property type="entry name" value="Mandelate_racemase_N_dom"/>
</dbReference>
<dbReference type="AlphaFoldDB" id="A0AA97F6H5"/>
<dbReference type="RefSeq" id="WP_317081235.1">
    <property type="nucleotide sequence ID" value="NZ_CP136594.1"/>
</dbReference>
<keyword evidence="2 6" id="KW-0479">Metal-binding</keyword>
<reference evidence="9 10" key="1">
    <citation type="submission" date="2023-10" db="EMBL/GenBank/DDBJ databases">
        <title>Complete genome sequence of a Sphingomonadaceae bacterium.</title>
        <authorList>
            <person name="Yan C."/>
        </authorList>
    </citation>
    <scope>NUCLEOTIDE SEQUENCE [LARGE SCALE GENOMIC DNA]</scope>
    <source>
        <strain evidence="9 10">SCSIO 66989</strain>
    </source>
</reference>
<dbReference type="InterPro" id="IPR029017">
    <property type="entry name" value="Enolase-like_N"/>
</dbReference>
<evidence type="ECO:0000256" key="1">
    <source>
        <dbReference type="ARBA" id="ARBA00008031"/>
    </source>
</evidence>
<dbReference type="Gene3D" id="3.30.390.10">
    <property type="entry name" value="Enolase-like, N-terminal domain"/>
    <property type="match status" value="1"/>
</dbReference>
<comment type="cofactor">
    <cofactor evidence="6 7">
        <name>Mg(2+)</name>
        <dbReference type="ChEBI" id="CHEBI:18420"/>
    </cofactor>
    <text evidence="6 7">Binds 1 Mg(2+) ion per subunit.</text>
</comment>
<organism evidence="9 10">
    <name type="scientific">Alterisphingorhabdus coralli</name>
    <dbReference type="NCBI Taxonomy" id="3071408"/>
    <lineage>
        <taxon>Bacteria</taxon>
        <taxon>Pseudomonadati</taxon>
        <taxon>Pseudomonadota</taxon>
        <taxon>Alphaproteobacteria</taxon>
        <taxon>Sphingomonadales</taxon>
        <taxon>Sphingomonadaceae</taxon>
        <taxon>Alterisphingorhabdus (ex Yan et al. 2024)</taxon>
    </lineage>
</organism>
<feature type="binding site" evidence="6">
    <location>
        <position position="176"/>
    </location>
    <ligand>
        <name>Mg(2+)</name>
        <dbReference type="ChEBI" id="CHEBI:18420"/>
    </ligand>
</feature>
<accession>A0AA97F6H5</accession>
<dbReference type="Gene3D" id="3.20.20.120">
    <property type="entry name" value="Enolase-like C-terminal domain"/>
    <property type="match status" value="1"/>
</dbReference>
<dbReference type="SFLD" id="SFLDS00001">
    <property type="entry name" value="Enolase"/>
    <property type="match status" value="1"/>
</dbReference>
<dbReference type="InterPro" id="IPR036849">
    <property type="entry name" value="Enolase-like_C_sf"/>
</dbReference>
<dbReference type="PANTHER" id="PTHR48080:SF3">
    <property type="entry name" value="ENOLASE SUPERFAMILY MEMBER DDB_G0284701"/>
    <property type="match status" value="1"/>
</dbReference>
<dbReference type="InterPro" id="IPR029065">
    <property type="entry name" value="Enolase_C-like"/>
</dbReference>
<dbReference type="GO" id="GO:0046872">
    <property type="term" value="F:metal ion binding"/>
    <property type="evidence" value="ECO:0007669"/>
    <property type="project" value="UniProtKB-KW"/>
</dbReference>
<dbReference type="Pfam" id="PF02746">
    <property type="entry name" value="MR_MLE_N"/>
    <property type="match status" value="1"/>
</dbReference>
<proteinExistence type="inferred from homology"/>
<dbReference type="SFLD" id="SFLDF00010">
    <property type="entry name" value="dipeptide_epimerase"/>
    <property type="match status" value="1"/>
</dbReference>
<dbReference type="SUPFAM" id="SSF54826">
    <property type="entry name" value="Enolase N-terminal domain-like"/>
    <property type="match status" value="1"/>
</dbReference>
<evidence type="ECO:0000256" key="4">
    <source>
        <dbReference type="ARBA" id="ARBA00023235"/>
    </source>
</evidence>
<evidence type="ECO:0000313" key="9">
    <source>
        <dbReference type="EMBL" id="WOE74848.1"/>
    </source>
</evidence>
<dbReference type="InterPro" id="IPR013342">
    <property type="entry name" value="Mandelate_racemase_C"/>
</dbReference>